<evidence type="ECO:0000256" key="13">
    <source>
        <dbReference type="ARBA" id="ARBA00059220"/>
    </source>
</evidence>
<dbReference type="Gene3D" id="3.40.50.620">
    <property type="entry name" value="HUPs"/>
    <property type="match status" value="1"/>
</dbReference>
<comment type="cofactor">
    <cofactor evidence="1">
        <name>FAD</name>
        <dbReference type="ChEBI" id="CHEBI:57692"/>
    </cofactor>
</comment>
<dbReference type="AlphaFoldDB" id="A0AA36BLA9"/>
<dbReference type="Gene3D" id="1.25.40.80">
    <property type="match status" value="1"/>
</dbReference>
<evidence type="ECO:0000256" key="6">
    <source>
        <dbReference type="ARBA" id="ARBA00022763"/>
    </source>
</evidence>
<dbReference type="SUPFAM" id="SSF48173">
    <property type="entry name" value="Cryptochrome/photolyase FAD-binding domain"/>
    <property type="match status" value="1"/>
</dbReference>
<dbReference type="NCBIfam" id="TIGR00591">
    <property type="entry name" value="phr2"/>
    <property type="match status" value="1"/>
</dbReference>
<keyword evidence="5" id="KW-0285">Flavoprotein</keyword>
<dbReference type="EC" id="4.1.99.3" evidence="3"/>
<evidence type="ECO:0000256" key="3">
    <source>
        <dbReference type="ARBA" id="ARBA00013149"/>
    </source>
</evidence>
<evidence type="ECO:0000313" key="17">
    <source>
        <dbReference type="Proteomes" id="UP001162480"/>
    </source>
</evidence>
<evidence type="ECO:0000256" key="8">
    <source>
        <dbReference type="ARBA" id="ARBA00023125"/>
    </source>
</evidence>
<dbReference type="PANTHER" id="PTHR10211:SF0">
    <property type="entry name" value="DEOXYRIBODIPYRIMIDINE PHOTO-LYASE"/>
    <property type="match status" value="1"/>
</dbReference>
<comment type="similarity">
    <text evidence="2">Belongs to the DNA photolyase class-2 family.</text>
</comment>
<dbReference type="PROSITE" id="PS01084">
    <property type="entry name" value="DNA_PHOTOLYASES_2_2"/>
    <property type="match status" value="1"/>
</dbReference>
<keyword evidence="6" id="KW-0227">DNA damage</keyword>
<gene>
    <name evidence="16" type="ORF">OCTVUL_1B021890</name>
</gene>
<evidence type="ECO:0000256" key="1">
    <source>
        <dbReference type="ARBA" id="ARBA00001974"/>
    </source>
</evidence>
<evidence type="ECO:0000256" key="4">
    <source>
        <dbReference type="ARBA" id="ARBA00014046"/>
    </source>
</evidence>
<dbReference type="EMBL" id="OX597832">
    <property type="protein sequence ID" value="CAI9736510.1"/>
    <property type="molecule type" value="Genomic_DNA"/>
</dbReference>
<dbReference type="InterPro" id="IPR036155">
    <property type="entry name" value="Crypto/Photolyase_N_sf"/>
</dbReference>
<evidence type="ECO:0000256" key="11">
    <source>
        <dbReference type="ARBA" id="ARBA00031671"/>
    </source>
</evidence>
<keyword evidence="9" id="KW-0234">DNA repair</keyword>
<evidence type="ECO:0000256" key="7">
    <source>
        <dbReference type="ARBA" id="ARBA00022827"/>
    </source>
</evidence>
<dbReference type="InterPro" id="IPR052219">
    <property type="entry name" value="Photolyase_Class-2"/>
</dbReference>
<dbReference type="GO" id="GO:0009650">
    <property type="term" value="P:UV protection"/>
    <property type="evidence" value="ECO:0007669"/>
    <property type="project" value="UniProtKB-ARBA"/>
</dbReference>
<evidence type="ECO:0000256" key="10">
    <source>
        <dbReference type="ARBA" id="ARBA00023239"/>
    </source>
</evidence>
<dbReference type="GO" id="GO:0003677">
    <property type="term" value="F:DNA binding"/>
    <property type="evidence" value="ECO:0007669"/>
    <property type="project" value="UniProtKB-KW"/>
</dbReference>
<evidence type="ECO:0000256" key="9">
    <source>
        <dbReference type="ARBA" id="ARBA00023204"/>
    </source>
</evidence>
<comment type="function">
    <text evidence="13">Involved in repair of UV radiation-induced DNA damage. Catalyzes the light-dependent monomerization (300-600 nm) of cyclobutyl pyrimidine dimers (in cis-syn configuration), which are formed between adjacent bases on the same DNA strand upon exposure to ultraviolet radiation.</text>
</comment>
<keyword evidence="17" id="KW-1185">Reference proteome</keyword>
<dbReference type="Proteomes" id="UP001162480">
    <property type="component" value="Chromosome 19"/>
</dbReference>
<dbReference type="InterPro" id="IPR014729">
    <property type="entry name" value="Rossmann-like_a/b/a_fold"/>
</dbReference>
<dbReference type="PROSITE" id="PS51645">
    <property type="entry name" value="PHR_CRY_ALPHA_BETA"/>
    <property type="match status" value="1"/>
</dbReference>
<dbReference type="GO" id="GO:0003904">
    <property type="term" value="F:deoxyribodipyrimidine photo-lyase activity"/>
    <property type="evidence" value="ECO:0007669"/>
    <property type="project" value="UniProtKB-EC"/>
</dbReference>
<dbReference type="InterPro" id="IPR006050">
    <property type="entry name" value="DNA_photolyase_N"/>
</dbReference>
<dbReference type="InterPro" id="IPR032673">
    <property type="entry name" value="DNA_photolyase_2_CS"/>
</dbReference>
<dbReference type="InterPro" id="IPR036134">
    <property type="entry name" value="Crypto/Photolyase_FAD-like_sf"/>
</dbReference>
<protein>
    <recommendedName>
        <fullName evidence="4">Deoxyribodipyrimidine photo-lyase</fullName>
        <ecNumber evidence="3">4.1.99.3</ecNumber>
    </recommendedName>
    <alternativeName>
        <fullName evidence="11">DNA photolyase</fullName>
    </alternativeName>
    <alternativeName>
        <fullName evidence="14">Photoreactivating enzyme</fullName>
    </alternativeName>
</protein>
<reference evidence="16" key="1">
    <citation type="submission" date="2023-08" db="EMBL/GenBank/DDBJ databases">
        <authorList>
            <person name="Alioto T."/>
            <person name="Alioto T."/>
            <person name="Gomez Garrido J."/>
        </authorList>
    </citation>
    <scope>NUCLEOTIDE SEQUENCE</scope>
</reference>
<dbReference type="InterPro" id="IPR008148">
    <property type="entry name" value="DNA_photolyase_2"/>
</dbReference>
<dbReference type="FunFam" id="3.40.50.620:FF:000110">
    <property type="entry name" value="Deoxyribodipyrimidine photolyase"/>
    <property type="match status" value="1"/>
</dbReference>
<organism evidence="16 17">
    <name type="scientific">Octopus vulgaris</name>
    <name type="common">Common octopus</name>
    <dbReference type="NCBI Taxonomy" id="6645"/>
    <lineage>
        <taxon>Eukaryota</taxon>
        <taxon>Metazoa</taxon>
        <taxon>Spiralia</taxon>
        <taxon>Lophotrochozoa</taxon>
        <taxon>Mollusca</taxon>
        <taxon>Cephalopoda</taxon>
        <taxon>Coleoidea</taxon>
        <taxon>Octopodiformes</taxon>
        <taxon>Octopoda</taxon>
        <taxon>Incirrata</taxon>
        <taxon>Octopodidae</taxon>
        <taxon>Octopus</taxon>
    </lineage>
</organism>
<feature type="domain" description="Photolyase/cryptochrome alpha/beta" evidence="15">
    <location>
        <begin position="108"/>
        <end position="240"/>
    </location>
</feature>
<keyword evidence="8" id="KW-0238">DNA-binding</keyword>
<keyword evidence="7" id="KW-0274">FAD</keyword>
<keyword evidence="10" id="KW-0456">Lyase</keyword>
<name>A0AA36BLA9_OCTVU</name>
<evidence type="ECO:0000256" key="12">
    <source>
        <dbReference type="ARBA" id="ARBA00033999"/>
    </source>
</evidence>
<dbReference type="Pfam" id="PF00875">
    <property type="entry name" value="DNA_photolyase"/>
    <property type="match status" value="1"/>
</dbReference>
<evidence type="ECO:0000256" key="5">
    <source>
        <dbReference type="ARBA" id="ARBA00022630"/>
    </source>
</evidence>
<evidence type="ECO:0000256" key="14">
    <source>
        <dbReference type="ARBA" id="ARBA00083107"/>
    </source>
</evidence>
<dbReference type="PANTHER" id="PTHR10211">
    <property type="entry name" value="DEOXYRIBODIPYRIMIDINE PHOTOLYASE"/>
    <property type="match status" value="1"/>
</dbReference>
<proteinExistence type="inferred from homology"/>
<evidence type="ECO:0000313" key="16">
    <source>
        <dbReference type="EMBL" id="CAI9736510.1"/>
    </source>
</evidence>
<dbReference type="FunFam" id="1.25.40.80:FF:000004">
    <property type="entry name" value="Deoxyribodipyrimidine photolyase"/>
    <property type="match status" value="1"/>
</dbReference>
<evidence type="ECO:0000256" key="2">
    <source>
        <dbReference type="ARBA" id="ARBA00006409"/>
    </source>
</evidence>
<evidence type="ECO:0000259" key="15">
    <source>
        <dbReference type="PROSITE" id="PS51645"/>
    </source>
</evidence>
<dbReference type="FunFam" id="1.10.579.10:FF:000002">
    <property type="entry name" value="Deoxyribodipyrimidine photolyase"/>
    <property type="match status" value="1"/>
</dbReference>
<comment type="catalytic activity">
    <reaction evidence="12">
        <text>cyclobutadipyrimidine (in DNA) = 2 pyrimidine residues (in DNA).</text>
        <dbReference type="EC" id="4.1.99.3"/>
    </reaction>
</comment>
<dbReference type="GO" id="GO:0000719">
    <property type="term" value="P:photoreactive repair"/>
    <property type="evidence" value="ECO:0007669"/>
    <property type="project" value="TreeGrafter"/>
</dbReference>
<sequence>MVSQLRRIEFLHHIFSDPSVTGEVILNTAIVSYYETRVFLYSNNKTRPFVPFSCSVAKFGRLIPDFCLVGEKIQESRIKCAKSVQDFKFNKKRVRLLNEVEEFLEGSQGVLYWMVRDQRVQDNWAMLFAQRLALKEKTSLHVCFCVVVPFLEATKRHYDFLLNGLKEVEKECCNLDIQFHLLKGDPSSEVSSLVKELNIGAVVTDFSPLRLPRKWLTDLTENLPKNVGLCQVDTHNIVPCWITSEKQEYGARTIRNKIHSQMCNFLTEFPPVIKHPHEAKTEAKPTDWNTIIGKSDTDEAVKPVDWAKPGTAAGHATLESFCNERLKHFATERNDPTKNSLSNLSPWLRFGHISPQRCILVVKKFQKSHKNSVDAFVEEAVIRSELADNYCYYQKDYDNINGAYEWARNSLKQHAKDKREYIYSRKEFEEGKTHDQLWNAAQIQLVKEGKMHGFLRMYWAKKILEWSTTPSEALEIAIFLNDRYSLDGMDSNGYVGCMWSVCGIHDMGWAERQIFGKIRYMNFNGCKRKFDVNRFIMRYKSK</sequence>
<accession>A0AA36BLA9</accession>
<dbReference type="SUPFAM" id="SSF52425">
    <property type="entry name" value="Cryptochrome/photolyase, N-terminal domain"/>
    <property type="match status" value="1"/>
</dbReference>
<dbReference type="Gene3D" id="1.10.579.10">
    <property type="entry name" value="DNA Cyclobutane Dipyrimidine Photolyase, subunit A, domain 3"/>
    <property type="match status" value="1"/>
</dbReference>